<evidence type="ECO:0000313" key="3">
    <source>
        <dbReference type="Proteomes" id="UP000265325"/>
    </source>
</evidence>
<keyword evidence="3" id="KW-1185">Reference proteome</keyword>
<sequence>MTGDSRTPEQAARKPANGPQSAPDPTVDISGGARGTSGPQTGTQGPDPRHVIRDTIHTTLNASGYWLPIEAQHAIADAILNLRNNDAETWRRKAVERGLELGRLQRTLELAESTARTWIDGSDGGTGACAQAVVDALTAYPPKEQPTAIPVRARCRCGHARDLHNSRDCAGCTHAGLQILSSHAFITREDQQ</sequence>
<dbReference type="AlphaFoldDB" id="A0A2P2GTP9"/>
<protein>
    <submittedName>
        <fullName evidence="2">Uncharacterized protein</fullName>
    </submittedName>
</protein>
<organism evidence="2 3">
    <name type="scientific">Streptomyces showdoensis</name>
    <dbReference type="NCBI Taxonomy" id="68268"/>
    <lineage>
        <taxon>Bacteria</taxon>
        <taxon>Bacillati</taxon>
        <taxon>Actinomycetota</taxon>
        <taxon>Actinomycetes</taxon>
        <taxon>Kitasatosporales</taxon>
        <taxon>Streptomycetaceae</taxon>
        <taxon>Streptomyces</taxon>
    </lineage>
</organism>
<dbReference type="Proteomes" id="UP000265325">
    <property type="component" value="Unassembled WGS sequence"/>
</dbReference>
<dbReference type="OrthoDB" id="4335093at2"/>
<evidence type="ECO:0000313" key="2">
    <source>
        <dbReference type="EMBL" id="KKZ74866.1"/>
    </source>
</evidence>
<dbReference type="RefSeq" id="WP_046906367.1">
    <property type="nucleotide sequence ID" value="NZ_BAAAXG010000026.1"/>
</dbReference>
<feature type="region of interest" description="Disordered" evidence="1">
    <location>
        <begin position="1"/>
        <end position="50"/>
    </location>
</feature>
<accession>A0A2P2GTP9</accession>
<proteinExistence type="predicted"/>
<comment type="caution">
    <text evidence="2">The sequence shown here is derived from an EMBL/GenBank/DDBJ whole genome shotgun (WGS) entry which is preliminary data.</text>
</comment>
<evidence type="ECO:0000256" key="1">
    <source>
        <dbReference type="SAM" id="MobiDB-lite"/>
    </source>
</evidence>
<reference evidence="2 3" key="1">
    <citation type="submission" date="2015-05" db="EMBL/GenBank/DDBJ databases">
        <title>Draft Genome assembly of Streptomyces showdoensis.</title>
        <authorList>
            <person name="Thapa K.K."/>
            <person name="Metsa-Ketela M."/>
        </authorList>
    </citation>
    <scope>NUCLEOTIDE SEQUENCE [LARGE SCALE GENOMIC DNA]</scope>
    <source>
        <strain evidence="2 3">ATCC 15227</strain>
    </source>
</reference>
<feature type="compositionally biased region" description="Low complexity" evidence="1">
    <location>
        <begin position="36"/>
        <end position="46"/>
    </location>
</feature>
<gene>
    <name evidence="2" type="ORF">VO63_05300</name>
</gene>
<dbReference type="EMBL" id="LAQS01000006">
    <property type="protein sequence ID" value="KKZ74866.1"/>
    <property type="molecule type" value="Genomic_DNA"/>
</dbReference>
<name>A0A2P2GTP9_STREW</name>